<evidence type="ECO:0000313" key="4">
    <source>
        <dbReference type="Proteomes" id="UP001212152"/>
    </source>
</evidence>
<comment type="caution">
    <text evidence="3">The sequence shown here is derived from an EMBL/GenBank/DDBJ whole genome shotgun (WGS) entry which is preliminary data.</text>
</comment>
<dbReference type="AlphaFoldDB" id="A0AAD5TNN6"/>
<name>A0AAD5TNN6_9FUNG</name>
<evidence type="ECO:0000256" key="1">
    <source>
        <dbReference type="SAM" id="Coils"/>
    </source>
</evidence>
<proteinExistence type="predicted"/>
<feature type="compositionally biased region" description="Low complexity" evidence="2">
    <location>
        <begin position="176"/>
        <end position="192"/>
    </location>
</feature>
<evidence type="ECO:0000256" key="2">
    <source>
        <dbReference type="SAM" id="MobiDB-lite"/>
    </source>
</evidence>
<feature type="coiled-coil region" evidence="1">
    <location>
        <begin position="303"/>
        <end position="337"/>
    </location>
</feature>
<protein>
    <submittedName>
        <fullName evidence="3">Uncharacterized protein</fullName>
    </submittedName>
</protein>
<accession>A0AAD5TNN6</accession>
<organism evidence="3 4">
    <name type="scientific">Geranomyces variabilis</name>
    <dbReference type="NCBI Taxonomy" id="109894"/>
    <lineage>
        <taxon>Eukaryota</taxon>
        <taxon>Fungi</taxon>
        <taxon>Fungi incertae sedis</taxon>
        <taxon>Chytridiomycota</taxon>
        <taxon>Chytridiomycota incertae sedis</taxon>
        <taxon>Chytridiomycetes</taxon>
        <taxon>Spizellomycetales</taxon>
        <taxon>Powellomycetaceae</taxon>
        <taxon>Geranomyces</taxon>
    </lineage>
</organism>
<feature type="region of interest" description="Disordered" evidence="2">
    <location>
        <begin position="165"/>
        <end position="192"/>
    </location>
</feature>
<dbReference type="Proteomes" id="UP001212152">
    <property type="component" value="Unassembled WGS sequence"/>
</dbReference>
<gene>
    <name evidence="3" type="ORF">HDU87_008489</name>
</gene>
<evidence type="ECO:0000313" key="3">
    <source>
        <dbReference type="EMBL" id="KAJ3182326.1"/>
    </source>
</evidence>
<keyword evidence="1" id="KW-0175">Coiled coil</keyword>
<sequence length="531" mass="58758">MAVDPADPTTPNGQQRTPFYNFNKLYIYGLPKCPHESTDYWEQRAELKRRFPSNTKVFLDSSAGRAVLSYSSEDDRNYDAKKNVDVKYKVKTHLKTIKTIVVHGHVDILSVKSLWKLPDQPWVTLALRAVEVSIYFSEGSQEEYKRVSKERKITIDGVSYRVSVQDDEKNTTASKTVSPPTTPAPWASSPSTTSSVIAKVGKEPTVQVVKPIEVASVVTAAAAAAAAAEGIAPAAEDYRMPPPPGLGSSSQHVEITSASAGTITTVISAATSDVSSPITLKLKDALKLQDGIAQLQLKAANELTFREEEIARLKLIVQTYEEEKRAHQHELKAKDHEIARLLSILDDRGSELRGARKELSMATEQLRAATMAVEAERAAKHKFEGETGVYKSLHESVRVEADAASNEARQLRAKHHGQTNILMTRSMLEHLETLRLKTCAEPSLSNGTTRCQCTSCITLFENMLTAVKNRYAVVDKFTLTSLRQQISWSYNTFCEVAHPLTRETIDVKAFDVQRGFAIYGAATVLDWPHEA</sequence>
<keyword evidence="4" id="KW-1185">Reference proteome</keyword>
<dbReference type="EMBL" id="JADGJQ010000009">
    <property type="protein sequence ID" value="KAJ3182326.1"/>
    <property type="molecule type" value="Genomic_DNA"/>
</dbReference>
<reference evidence="3" key="1">
    <citation type="submission" date="2020-05" db="EMBL/GenBank/DDBJ databases">
        <title>Phylogenomic resolution of chytrid fungi.</title>
        <authorList>
            <person name="Stajich J.E."/>
            <person name="Amses K."/>
            <person name="Simmons R."/>
            <person name="Seto K."/>
            <person name="Myers J."/>
            <person name="Bonds A."/>
            <person name="Quandt C.A."/>
            <person name="Barry K."/>
            <person name="Liu P."/>
            <person name="Grigoriev I."/>
            <person name="Longcore J.E."/>
            <person name="James T.Y."/>
        </authorList>
    </citation>
    <scope>NUCLEOTIDE SEQUENCE</scope>
    <source>
        <strain evidence="3">JEL0379</strain>
    </source>
</reference>